<protein>
    <submittedName>
        <fullName evidence="1">Uncharacterized protein</fullName>
    </submittedName>
</protein>
<dbReference type="EMBL" id="JH393260">
    <property type="protein sequence ID" value="EHJ91160.1"/>
    <property type="molecule type" value="Genomic_DNA"/>
</dbReference>
<organism evidence="1 2">
    <name type="scientific">Vreelandella boliviensis LC1</name>
    <dbReference type="NCBI Taxonomy" id="1072583"/>
    <lineage>
        <taxon>Bacteria</taxon>
        <taxon>Pseudomonadati</taxon>
        <taxon>Pseudomonadota</taxon>
        <taxon>Gammaproteobacteria</taxon>
        <taxon>Oceanospirillales</taxon>
        <taxon>Halomonadaceae</taxon>
        <taxon>Vreelandella</taxon>
    </lineage>
</organism>
<dbReference type="Proteomes" id="UP000005756">
    <property type="component" value="Unassembled WGS sequence"/>
</dbReference>
<gene>
    <name evidence="1" type="ORF">KUC_3602</name>
</gene>
<name>A0A7U9BXS7_9GAMM</name>
<proteinExistence type="predicted"/>
<evidence type="ECO:0000313" key="2">
    <source>
        <dbReference type="Proteomes" id="UP000005756"/>
    </source>
</evidence>
<accession>A0A7U9BXS7</accession>
<sequence>MPQTAQTPTFSRGENEAGTIINTLSKKATLYCDAGGASTVPGNQ</sequence>
<reference evidence="1 2" key="1">
    <citation type="submission" date="2011-10" db="EMBL/GenBank/DDBJ databases">
        <authorList>
            <person name="Quillaguamn J."/>
            <person name="Guzmn D."/>
            <person name="Balderrama-Subieta A."/>
            <person name="Cardona-Ortuo C."/>
            <person name="Guevara-Martnez M."/>
            <person name="Callisaya-Quispe N."/>
        </authorList>
    </citation>
    <scope>NUCLEOTIDE SEQUENCE [LARGE SCALE GENOMIC DNA]</scope>
    <source>
        <strain evidence="1 2">LC1</strain>
    </source>
</reference>
<dbReference type="AlphaFoldDB" id="A0A7U9BXS7"/>
<evidence type="ECO:0000313" key="1">
    <source>
        <dbReference type="EMBL" id="EHJ91160.1"/>
    </source>
</evidence>